<keyword evidence="4" id="KW-0460">Magnesium</keyword>
<dbReference type="SFLD" id="SFLDG01135">
    <property type="entry name" value="C1.5.6:_HAD__Beta-PGM__Phospha"/>
    <property type="match status" value="1"/>
</dbReference>
<name>A0A5B9W9L8_9BACT</name>
<keyword evidence="6" id="KW-0378">Hydrolase</keyword>
<dbReference type="PANTHER" id="PTHR46193">
    <property type="entry name" value="6-PHOSPHOGLUCONATE PHOSPHATASE"/>
    <property type="match status" value="1"/>
</dbReference>
<dbReference type="CDD" id="cd07505">
    <property type="entry name" value="HAD_BPGM-like"/>
    <property type="match status" value="1"/>
</dbReference>
<evidence type="ECO:0000256" key="2">
    <source>
        <dbReference type="ARBA" id="ARBA00006171"/>
    </source>
</evidence>
<dbReference type="GO" id="GO:0046872">
    <property type="term" value="F:metal ion binding"/>
    <property type="evidence" value="ECO:0007669"/>
    <property type="project" value="UniProtKB-KW"/>
</dbReference>
<protein>
    <submittedName>
        <fullName evidence="6">Phosphorylated carbohydrates phosphatase</fullName>
        <ecNumber evidence="6">3.1.3.-</ecNumber>
    </submittedName>
</protein>
<accession>A0A5B9W9L8</accession>
<comment type="similarity">
    <text evidence="2">Belongs to the HAD-like hydrolase superfamily. CbbY/CbbZ/Gph/YieH family.</text>
</comment>
<dbReference type="Gene3D" id="1.10.150.240">
    <property type="entry name" value="Putative phosphatase, domain 2"/>
    <property type="match status" value="1"/>
</dbReference>
<keyword evidence="7" id="KW-1185">Reference proteome</keyword>
<dbReference type="Pfam" id="PF00702">
    <property type="entry name" value="Hydrolase"/>
    <property type="match status" value="1"/>
</dbReference>
<dbReference type="PANTHER" id="PTHR46193:SF18">
    <property type="entry name" value="HEXITOL PHOSPHATASE B"/>
    <property type="match status" value="1"/>
</dbReference>
<evidence type="ECO:0000313" key="6">
    <source>
        <dbReference type="EMBL" id="QEH37282.1"/>
    </source>
</evidence>
<comment type="cofactor">
    <cofactor evidence="1">
        <name>Mg(2+)</name>
        <dbReference type="ChEBI" id="CHEBI:18420"/>
    </cofactor>
</comment>
<reference evidence="6 7" key="1">
    <citation type="submission" date="2019-08" db="EMBL/GenBank/DDBJ databases">
        <title>Deep-cultivation of Planctomycetes and their phenomic and genomic characterization uncovers novel biology.</title>
        <authorList>
            <person name="Wiegand S."/>
            <person name="Jogler M."/>
            <person name="Boedeker C."/>
            <person name="Pinto D."/>
            <person name="Vollmers J."/>
            <person name="Rivas-Marin E."/>
            <person name="Kohn T."/>
            <person name="Peeters S.H."/>
            <person name="Heuer A."/>
            <person name="Rast P."/>
            <person name="Oberbeckmann S."/>
            <person name="Bunk B."/>
            <person name="Jeske O."/>
            <person name="Meyerdierks A."/>
            <person name="Storesund J.E."/>
            <person name="Kallscheuer N."/>
            <person name="Luecker S."/>
            <person name="Lage O.M."/>
            <person name="Pohl T."/>
            <person name="Merkel B.J."/>
            <person name="Hornburger P."/>
            <person name="Mueller R.-W."/>
            <person name="Bruemmer F."/>
            <person name="Labrenz M."/>
            <person name="Spormann A.M."/>
            <person name="Op den Camp H."/>
            <person name="Overmann J."/>
            <person name="Amann R."/>
            <person name="Jetten M.S.M."/>
            <person name="Mascher T."/>
            <person name="Medema M.H."/>
            <person name="Devos D.P."/>
            <person name="Kaster A.-K."/>
            <person name="Ovreas L."/>
            <person name="Rohde M."/>
            <person name="Galperin M.Y."/>
            <person name="Jogler C."/>
        </authorList>
    </citation>
    <scope>NUCLEOTIDE SEQUENCE [LARGE SCALE GENOMIC DNA]</scope>
    <source>
        <strain evidence="6 7">OJF2</strain>
    </source>
</reference>
<dbReference type="InterPro" id="IPR036412">
    <property type="entry name" value="HAD-like_sf"/>
</dbReference>
<proteinExistence type="inferred from homology"/>
<dbReference type="NCBIfam" id="TIGR01509">
    <property type="entry name" value="HAD-SF-IA-v3"/>
    <property type="match status" value="1"/>
</dbReference>
<dbReference type="InterPro" id="IPR023198">
    <property type="entry name" value="PGP-like_dom2"/>
</dbReference>
<evidence type="ECO:0000256" key="1">
    <source>
        <dbReference type="ARBA" id="ARBA00001946"/>
    </source>
</evidence>
<dbReference type="Gene3D" id="3.40.50.1000">
    <property type="entry name" value="HAD superfamily/HAD-like"/>
    <property type="match status" value="1"/>
</dbReference>
<evidence type="ECO:0000256" key="4">
    <source>
        <dbReference type="ARBA" id="ARBA00022842"/>
    </source>
</evidence>
<keyword evidence="3" id="KW-0479">Metal-binding</keyword>
<evidence type="ECO:0000256" key="3">
    <source>
        <dbReference type="ARBA" id="ARBA00022723"/>
    </source>
</evidence>
<dbReference type="InterPro" id="IPR051600">
    <property type="entry name" value="Beta-PGM-like"/>
</dbReference>
<gene>
    <name evidence="6" type="ORF">OJF2_58690</name>
</gene>
<sequence length="212" mass="22852">MIFDMDGVLVESEPFIAEAAVAMFAEKGVTVGPEEFRPFIGMGEDRFLGGVAEARGVVLDMPRDKLRTYEIYLDLIRGRLEPLPGVATFIGRCRGLGLKLAVASSADRMKVWGNLDALKLPPETFDAIVVGEDIVRKKPAPDIFELAARRLELEPSACLVVEDAVSGVQAARAAGCRCLGLTTSFASGRLIESGANWTAETLAEAPADVLRW</sequence>
<dbReference type="GO" id="GO:0016787">
    <property type="term" value="F:hydrolase activity"/>
    <property type="evidence" value="ECO:0007669"/>
    <property type="project" value="UniProtKB-KW"/>
</dbReference>
<dbReference type="EC" id="3.1.3.-" evidence="6"/>
<keyword evidence="5" id="KW-0119">Carbohydrate metabolism</keyword>
<dbReference type="KEGG" id="agv:OJF2_58690"/>
<dbReference type="Proteomes" id="UP000324233">
    <property type="component" value="Chromosome"/>
</dbReference>
<dbReference type="InterPro" id="IPR023214">
    <property type="entry name" value="HAD_sf"/>
</dbReference>
<evidence type="ECO:0000256" key="5">
    <source>
        <dbReference type="ARBA" id="ARBA00023277"/>
    </source>
</evidence>
<organism evidence="6 7">
    <name type="scientific">Aquisphaera giovannonii</name>
    <dbReference type="NCBI Taxonomy" id="406548"/>
    <lineage>
        <taxon>Bacteria</taxon>
        <taxon>Pseudomonadati</taxon>
        <taxon>Planctomycetota</taxon>
        <taxon>Planctomycetia</taxon>
        <taxon>Isosphaerales</taxon>
        <taxon>Isosphaeraceae</taxon>
        <taxon>Aquisphaera</taxon>
    </lineage>
</organism>
<dbReference type="InterPro" id="IPR006439">
    <property type="entry name" value="HAD-SF_hydro_IA"/>
</dbReference>
<dbReference type="EMBL" id="CP042997">
    <property type="protein sequence ID" value="QEH37282.1"/>
    <property type="molecule type" value="Genomic_DNA"/>
</dbReference>
<dbReference type="SUPFAM" id="SSF56784">
    <property type="entry name" value="HAD-like"/>
    <property type="match status" value="1"/>
</dbReference>
<dbReference type="SFLD" id="SFLDG01129">
    <property type="entry name" value="C1.5:_HAD__Beta-PGM__Phosphata"/>
    <property type="match status" value="1"/>
</dbReference>
<dbReference type="AlphaFoldDB" id="A0A5B9W9L8"/>
<evidence type="ECO:0000313" key="7">
    <source>
        <dbReference type="Proteomes" id="UP000324233"/>
    </source>
</evidence>
<dbReference type="SFLD" id="SFLDS00003">
    <property type="entry name" value="Haloacid_Dehalogenase"/>
    <property type="match status" value="1"/>
</dbReference>